<keyword evidence="2" id="KW-1185">Reference proteome</keyword>
<proteinExistence type="predicted"/>
<evidence type="ECO:0000313" key="1">
    <source>
        <dbReference type="EMBL" id="GBP31683.1"/>
    </source>
</evidence>
<dbReference type="Proteomes" id="UP000299102">
    <property type="component" value="Unassembled WGS sequence"/>
</dbReference>
<evidence type="ECO:0000313" key="2">
    <source>
        <dbReference type="Proteomes" id="UP000299102"/>
    </source>
</evidence>
<dbReference type="EMBL" id="BGZK01000249">
    <property type="protein sequence ID" value="GBP31683.1"/>
    <property type="molecule type" value="Genomic_DNA"/>
</dbReference>
<name>A0A4C1UYW6_EUMVA</name>
<comment type="caution">
    <text evidence="1">The sequence shown here is derived from an EMBL/GenBank/DDBJ whole genome shotgun (WGS) entry which is preliminary data.</text>
</comment>
<sequence>MKCSEMLSIIEKGKMPRTCIQTIECRLVYPTSNLCSGYSQRLLMKCHLEPLCFDGLESFVMVATHFKMTYGKKLIKQIKSKEQKTVTAAWYTQSYVPEELEGPRIRDLTL</sequence>
<dbReference type="AlphaFoldDB" id="A0A4C1UYW6"/>
<accession>A0A4C1UYW6</accession>
<protein>
    <submittedName>
        <fullName evidence="1">Uncharacterized protein</fullName>
    </submittedName>
</protein>
<reference evidence="1 2" key="1">
    <citation type="journal article" date="2019" name="Commun. Biol.">
        <title>The bagworm genome reveals a unique fibroin gene that provides high tensile strength.</title>
        <authorList>
            <person name="Kono N."/>
            <person name="Nakamura H."/>
            <person name="Ohtoshi R."/>
            <person name="Tomita M."/>
            <person name="Numata K."/>
            <person name="Arakawa K."/>
        </authorList>
    </citation>
    <scope>NUCLEOTIDE SEQUENCE [LARGE SCALE GENOMIC DNA]</scope>
</reference>
<gene>
    <name evidence="1" type="ORF">EVAR_84129_1</name>
</gene>
<organism evidence="1 2">
    <name type="scientific">Eumeta variegata</name>
    <name type="common">Bagworm moth</name>
    <name type="synonym">Eumeta japonica</name>
    <dbReference type="NCBI Taxonomy" id="151549"/>
    <lineage>
        <taxon>Eukaryota</taxon>
        <taxon>Metazoa</taxon>
        <taxon>Ecdysozoa</taxon>
        <taxon>Arthropoda</taxon>
        <taxon>Hexapoda</taxon>
        <taxon>Insecta</taxon>
        <taxon>Pterygota</taxon>
        <taxon>Neoptera</taxon>
        <taxon>Endopterygota</taxon>
        <taxon>Lepidoptera</taxon>
        <taxon>Glossata</taxon>
        <taxon>Ditrysia</taxon>
        <taxon>Tineoidea</taxon>
        <taxon>Psychidae</taxon>
        <taxon>Oiketicinae</taxon>
        <taxon>Eumeta</taxon>
    </lineage>
</organism>